<protein>
    <recommendedName>
        <fullName evidence="3">F-box domain-containing protein</fullName>
    </recommendedName>
</protein>
<dbReference type="GO" id="GO:0019005">
    <property type="term" value="C:SCF ubiquitin ligase complex"/>
    <property type="evidence" value="ECO:0007669"/>
    <property type="project" value="TreeGrafter"/>
</dbReference>
<organism evidence="1 2">
    <name type="scientific">Postia placenta MAD-698-R-SB12</name>
    <dbReference type="NCBI Taxonomy" id="670580"/>
    <lineage>
        <taxon>Eukaryota</taxon>
        <taxon>Fungi</taxon>
        <taxon>Dikarya</taxon>
        <taxon>Basidiomycota</taxon>
        <taxon>Agaricomycotina</taxon>
        <taxon>Agaricomycetes</taxon>
        <taxon>Polyporales</taxon>
        <taxon>Adustoporiaceae</taxon>
        <taxon>Rhodonia</taxon>
    </lineage>
</organism>
<evidence type="ECO:0000313" key="2">
    <source>
        <dbReference type="Proteomes" id="UP000194127"/>
    </source>
</evidence>
<dbReference type="AlphaFoldDB" id="A0A1X6MLT8"/>
<keyword evidence="2" id="KW-1185">Reference proteome</keyword>
<gene>
    <name evidence="1" type="ORF">POSPLADRAFT_1037240</name>
</gene>
<dbReference type="Gene3D" id="3.80.10.10">
    <property type="entry name" value="Ribonuclease Inhibitor"/>
    <property type="match status" value="1"/>
</dbReference>
<accession>A0A1X6MLT8</accession>
<dbReference type="GeneID" id="36322157"/>
<name>A0A1X6MLT8_9APHY</name>
<evidence type="ECO:0008006" key="3">
    <source>
        <dbReference type="Google" id="ProtNLM"/>
    </source>
</evidence>
<dbReference type="OrthoDB" id="3264508at2759"/>
<dbReference type="RefSeq" id="XP_024333837.1">
    <property type="nucleotide sequence ID" value="XM_024477207.1"/>
</dbReference>
<proteinExistence type="predicted"/>
<dbReference type="EMBL" id="KZ110610">
    <property type="protein sequence ID" value="OSX57043.1"/>
    <property type="molecule type" value="Genomic_DNA"/>
</dbReference>
<dbReference type="InterPro" id="IPR032675">
    <property type="entry name" value="LRR_dom_sf"/>
</dbReference>
<dbReference type="PANTHER" id="PTHR13318">
    <property type="entry name" value="PARTNER OF PAIRED, ISOFORM B-RELATED"/>
    <property type="match status" value="1"/>
</dbReference>
<reference evidence="1 2" key="1">
    <citation type="submission" date="2017-04" db="EMBL/GenBank/DDBJ databases">
        <title>Genome Sequence of the Model Brown-Rot Fungus Postia placenta SB12.</title>
        <authorList>
            <consortium name="DOE Joint Genome Institute"/>
            <person name="Gaskell J."/>
            <person name="Kersten P."/>
            <person name="Larrondo L.F."/>
            <person name="Canessa P."/>
            <person name="Martinez D."/>
            <person name="Hibbett D."/>
            <person name="Schmoll M."/>
            <person name="Kubicek C.P."/>
            <person name="Martinez A.T."/>
            <person name="Yadav J."/>
            <person name="Master E."/>
            <person name="Magnuson J.K."/>
            <person name="James T."/>
            <person name="Yaver D."/>
            <person name="Berka R."/>
            <person name="Labutti K."/>
            <person name="Lipzen A."/>
            <person name="Aerts A."/>
            <person name="Barry K."/>
            <person name="Henrissat B."/>
            <person name="Blanchette R."/>
            <person name="Grigoriev I."/>
            <person name="Cullen D."/>
        </authorList>
    </citation>
    <scope>NUCLEOTIDE SEQUENCE [LARGE SCALE GENOMIC DNA]</scope>
    <source>
        <strain evidence="1 2">MAD-698-R-SB12</strain>
    </source>
</reference>
<evidence type="ECO:0000313" key="1">
    <source>
        <dbReference type="EMBL" id="OSX57043.1"/>
    </source>
</evidence>
<dbReference type="SUPFAM" id="SSF52047">
    <property type="entry name" value="RNI-like"/>
    <property type="match status" value="1"/>
</dbReference>
<sequence length="464" mass="52257">MSLPHRIYVIHDVLATIFDILEDDRVSLYCCSLVCHEFSNAASRVLYRRVTWSPAPQSTLDLRRKNEFADGILYAACLPHNADKVLHLEISGCLSPRPASLGTFATHLPTAIRLWRNLNTIVLAPKQYHKDVFIGVFPLLRSCAFLRSLTINASCITDDYAPVVATVEDLECLSILNPTRAILQLLPDWLGILSRTLRRLSLRDNCGSVTPGVLRSCVPHLTQIQALALGLSYSLGNDDVFAFVQGLPNLKDLDLRYYLQFRTPSIAPRLHHLRTLVVRHNTVDTVEDVAYLCKWIRRIVTHARLAEIRLICEEENSGASVKFDGLLAHLSQIHAQTLRVVRLDAAFVGMAALRALCATCVELEELAVAISGNAVTELPEILSSLGELRTLRVEARNVERGHRLMSKEKVAEFMVRGPPQLRRLSVYGKIWQGRWVCDDKHETAFVAEEAEKWQVRSWEQGYNP</sequence>
<dbReference type="Proteomes" id="UP000194127">
    <property type="component" value="Unassembled WGS sequence"/>
</dbReference>
<dbReference type="GO" id="GO:0031146">
    <property type="term" value="P:SCF-dependent proteasomal ubiquitin-dependent protein catabolic process"/>
    <property type="evidence" value="ECO:0007669"/>
    <property type="project" value="TreeGrafter"/>
</dbReference>